<protein>
    <submittedName>
        <fullName evidence="1">Uncharacterized protein</fullName>
    </submittedName>
</protein>
<evidence type="ECO:0000313" key="1">
    <source>
        <dbReference type="EMBL" id="MBA0654585.1"/>
    </source>
</evidence>
<dbReference type="Proteomes" id="UP000593573">
    <property type="component" value="Unassembled WGS sequence"/>
</dbReference>
<dbReference type="AlphaFoldDB" id="A0A7J8UVP1"/>
<evidence type="ECO:0000313" key="2">
    <source>
        <dbReference type="Proteomes" id="UP000593573"/>
    </source>
</evidence>
<proteinExistence type="predicted"/>
<keyword evidence="2" id="KW-1185">Reference proteome</keyword>
<gene>
    <name evidence="1" type="ORF">Goklo_021562</name>
</gene>
<sequence>MAETNYRSDKNLIISLVQIARQIGKLPFW</sequence>
<name>A0A7J8UVP1_9ROSI</name>
<organism evidence="1 2">
    <name type="scientific">Gossypium klotzschianum</name>
    <dbReference type="NCBI Taxonomy" id="34286"/>
    <lineage>
        <taxon>Eukaryota</taxon>
        <taxon>Viridiplantae</taxon>
        <taxon>Streptophyta</taxon>
        <taxon>Embryophyta</taxon>
        <taxon>Tracheophyta</taxon>
        <taxon>Spermatophyta</taxon>
        <taxon>Magnoliopsida</taxon>
        <taxon>eudicotyledons</taxon>
        <taxon>Gunneridae</taxon>
        <taxon>Pentapetalae</taxon>
        <taxon>rosids</taxon>
        <taxon>malvids</taxon>
        <taxon>Malvales</taxon>
        <taxon>Malvaceae</taxon>
        <taxon>Malvoideae</taxon>
        <taxon>Gossypium</taxon>
    </lineage>
</organism>
<dbReference type="EMBL" id="JABFAB010000007">
    <property type="protein sequence ID" value="MBA0654585.1"/>
    <property type="molecule type" value="Genomic_DNA"/>
</dbReference>
<accession>A0A7J8UVP1</accession>
<dbReference type="OrthoDB" id="8042871at2759"/>
<reference evidence="1 2" key="1">
    <citation type="journal article" date="2019" name="Genome Biol. Evol.">
        <title>Insights into the evolution of the New World diploid cottons (Gossypium, subgenus Houzingenia) based on genome sequencing.</title>
        <authorList>
            <person name="Grover C.E."/>
            <person name="Arick M.A. 2nd"/>
            <person name="Thrash A."/>
            <person name="Conover J.L."/>
            <person name="Sanders W.S."/>
            <person name="Peterson D.G."/>
            <person name="Frelichowski J.E."/>
            <person name="Scheffler J.A."/>
            <person name="Scheffler B.E."/>
            <person name="Wendel J.F."/>
        </authorList>
    </citation>
    <scope>NUCLEOTIDE SEQUENCE [LARGE SCALE GENOMIC DNA]</scope>
    <source>
        <strain evidence="1">57</strain>
        <tissue evidence="1">Leaf</tissue>
    </source>
</reference>
<comment type="caution">
    <text evidence="1">The sequence shown here is derived from an EMBL/GenBank/DDBJ whole genome shotgun (WGS) entry which is preliminary data.</text>
</comment>